<keyword evidence="6" id="KW-1185">Reference proteome</keyword>
<feature type="region of interest" description="Disordered" evidence="4">
    <location>
        <begin position="865"/>
        <end position="884"/>
    </location>
</feature>
<dbReference type="InterPro" id="IPR007015">
    <property type="entry name" value="DNA_pol_V/MYBBP1A"/>
</dbReference>
<comment type="subcellular location">
    <subcellularLocation>
        <location evidence="1">Nucleus</location>
    </subcellularLocation>
</comment>
<dbReference type="PANTHER" id="PTHR13213:SF2">
    <property type="entry name" value="MYB-BINDING PROTEIN 1A"/>
    <property type="match status" value="1"/>
</dbReference>
<feature type="region of interest" description="Disordered" evidence="4">
    <location>
        <begin position="566"/>
        <end position="594"/>
    </location>
</feature>
<evidence type="ECO:0000313" key="5">
    <source>
        <dbReference type="EMBL" id="GAU24053.1"/>
    </source>
</evidence>
<dbReference type="Pfam" id="PF04931">
    <property type="entry name" value="DNA_pol_phi"/>
    <property type="match status" value="1"/>
</dbReference>
<dbReference type="InterPro" id="IPR016024">
    <property type="entry name" value="ARM-type_fold"/>
</dbReference>
<accession>A0A2Z6M1W2</accession>
<feature type="compositionally biased region" description="Acidic residues" evidence="4">
    <location>
        <begin position="928"/>
        <end position="939"/>
    </location>
</feature>
<feature type="region of interest" description="Disordered" evidence="4">
    <location>
        <begin position="1"/>
        <end position="104"/>
    </location>
</feature>
<gene>
    <name evidence="5" type="ORF">TSUD_388460</name>
</gene>
<evidence type="ECO:0000256" key="4">
    <source>
        <dbReference type="SAM" id="MobiDB-lite"/>
    </source>
</evidence>
<feature type="region of interest" description="Disordered" evidence="4">
    <location>
        <begin position="890"/>
        <end position="939"/>
    </location>
</feature>
<feature type="compositionally biased region" description="Polar residues" evidence="4">
    <location>
        <begin position="1"/>
        <end position="13"/>
    </location>
</feature>
<evidence type="ECO:0008006" key="7">
    <source>
        <dbReference type="Google" id="ProtNLM"/>
    </source>
</evidence>
<dbReference type="GO" id="GO:0003677">
    <property type="term" value="F:DNA binding"/>
    <property type="evidence" value="ECO:0007669"/>
    <property type="project" value="InterPro"/>
</dbReference>
<dbReference type="OrthoDB" id="342531at2759"/>
<feature type="compositionally biased region" description="Basic and acidic residues" evidence="4">
    <location>
        <begin position="66"/>
        <end position="75"/>
    </location>
</feature>
<feature type="compositionally biased region" description="Basic and acidic residues" evidence="4">
    <location>
        <begin position="49"/>
        <end position="58"/>
    </location>
</feature>
<protein>
    <recommendedName>
        <fullName evidence="7">DNA polymerase V</fullName>
    </recommendedName>
</protein>
<comment type="similarity">
    <text evidence="2">Belongs to the MYBBP1A family.</text>
</comment>
<dbReference type="GO" id="GO:0006355">
    <property type="term" value="P:regulation of DNA-templated transcription"/>
    <property type="evidence" value="ECO:0007669"/>
    <property type="project" value="InterPro"/>
</dbReference>
<evidence type="ECO:0000256" key="1">
    <source>
        <dbReference type="ARBA" id="ARBA00004123"/>
    </source>
</evidence>
<dbReference type="SUPFAM" id="SSF48371">
    <property type="entry name" value="ARM repeat"/>
    <property type="match status" value="1"/>
</dbReference>
<reference evidence="6" key="1">
    <citation type="journal article" date="2017" name="Front. Plant Sci.">
        <title>Climate Clever Clovers: New Paradigm to Reduce the Environmental Footprint of Ruminants by Breeding Low Methanogenic Forages Utilizing Haplotype Variation.</title>
        <authorList>
            <person name="Kaur P."/>
            <person name="Appels R."/>
            <person name="Bayer P.E."/>
            <person name="Keeble-Gagnere G."/>
            <person name="Wang J."/>
            <person name="Hirakawa H."/>
            <person name="Shirasawa K."/>
            <person name="Vercoe P."/>
            <person name="Stefanova K."/>
            <person name="Durmic Z."/>
            <person name="Nichols P."/>
            <person name="Revell C."/>
            <person name="Isobe S.N."/>
            <person name="Edwards D."/>
            <person name="Erskine W."/>
        </authorList>
    </citation>
    <scope>NUCLEOTIDE SEQUENCE [LARGE SCALE GENOMIC DNA]</scope>
    <source>
        <strain evidence="6">cv. Daliak</strain>
    </source>
</reference>
<dbReference type="EMBL" id="DF973284">
    <property type="protein sequence ID" value="GAU24053.1"/>
    <property type="molecule type" value="Genomic_DNA"/>
</dbReference>
<feature type="compositionally biased region" description="Low complexity" evidence="4">
    <location>
        <begin position="35"/>
        <end position="48"/>
    </location>
</feature>
<feature type="compositionally biased region" description="Acidic residues" evidence="4">
    <location>
        <begin position="873"/>
        <end position="884"/>
    </location>
</feature>
<feature type="compositionally biased region" description="Acidic residues" evidence="4">
    <location>
        <begin position="890"/>
        <end position="921"/>
    </location>
</feature>
<name>A0A2Z6M1W2_TRISU</name>
<proteinExistence type="inferred from homology"/>
<sequence>MGSTTKNKRNNSVSDEHEQTKDSHDKPLNKKPKTTTDSSTTPSSTKPTMETHKKGKAFDKKRRSEKLKSKSKSEPIDLDSEPIASDSKPATDSTSGSGGDSPPEFHIGVFKDLAVVDELARLTAAKQMVTELKAVQNVYGGVQEMEIGDGGFKLEAEKNDGLDECSPSVRYAVRRLIRGVSSSRECARQGFALGLTVLVGAIDKIRIGSFLKLVVDLLEVTSSMKGQEAKDCLLGRLFAYGALARSGRLIHEWSMDKNTPYIKEFVGILISLASKKRYLQEPAVSIILELVEKLPVEALASHVIEAPGLDKWFESATEVGNPDALFLALKVREKISADSSIYGKLLPNPFSSSQLFSADHLTSLSNCLKESTFCQPRVHSIWPVLINILIPNTVPQLEDVASASNSLKKHKKSRKTCSSDEEIAKNLESFCEIIIEGSLLFSSHDRKRLAFDVMSLILQKLSASLIPVVLSNKVIQCLMDILSNKNTWLEKVGLHFLKQLTDCVGDDDVKRVAVIVAIQKHSNGKFDCITRTKHVKNLMSRFKTEPGCMLFVQNLMNLFVDEDNSLEEPSDQSQTTDENSEIGSIEDKDSPRTNGNSDLLKRWVIESLPGILKFDERDHKMFQVQKEIMKFLAVQGLFTASLGTEVTSFELDEKFRWPKSPTSNALCKMCIEQLQLLLANAHKVESLANANSLEPNDLGSYFMKFFSTLCNIPSVSLFRSLEDEDEKAVKNLQAMEAKLSREERSHDCSDDANRDRALRYLLIQLLLQVLLCPREYSEAASELIICCKKTFSTSDIPESSGEDDTEVGDAPELMDVLVDTLLSLLPQSSAPMRSAIDQVFKYFCNDITDDGLMRMLRVIKKNLKPARHPDAASADEDDDDEDDDLFNIEDEEIDQAETGETGDSDGQTDDSESVVEAEETDQDHHEDSDDDSDSGMDDDAMFRMDTYLAQIFKEKKNQAGSKPQVLTVYSHLARAFVNPHTAEVSEQLSQRIWGILQKKILKGKVACPKGDEIQLSTLESLLERNLKLASKPFKKQKSATNPSKQESALKRHKKVTSFAETSIFWILRIVDARNFTESERQRIVHVFQKTVADYLDGKKSQIKAEFLKDVIQRRPWIGHGIFGFLLERCGSAKSDFRRVETLDLVMYILKSLATSGGDVQKASKKFVKNHLDKLSHAMKELVTNMPSKQARRAAVRQFCVEVFKIMAKHNVTKYLLKTLAPDAQAALEAQLGEKFVSLKKLEK</sequence>
<evidence type="ECO:0000313" key="6">
    <source>
        <dbReference type="Proteomes" id="UP000242715"/>
    </source>
</evidence>
<dbReference type="GO" id="GO:0005730">
    <property type="term" value="C:nucleolus"/>
    <property type="evidence" value="ECO:0007669"/>
    <property type="project" value="InterPro"/>
</dbReference>
<dbReference type="AlphaFoldDB" id="A0A2Z6M1W2"/>
<evidence type="ECO:0000256" key="2">
    <source>
        <dbReference type="ARBA" id="ARBA00006809"/>
    </source>
</evidence>
<feature type="compositionally biased region" description="Basic and acidic residues" evidence="4">
    <location>
        <begin position="14"/>
        <end position="28"/>
    </location>
</feature>
<organism evidence="5 6">
    <name type="scientific">Trifolium subterraneum</name>
    <name type="common">Subterranean clover</name>
    <dbReference type="NCBI Taxonomy" id="3900"/>
    <lineage>
        <taxon>Eukaryota</taxon>
        <taxon>Viridiplantae</taxon>
        <taxon>Streptophyta</taxon>
        <taxon>Embryophyta</taxon>
        <taxon>Tracheophyta</taxon>
        <taxon>Spermatophyta</taxon>
        <taxon>Magnoliopsida</taxon>
        <taxon>eudicotyledons</taxon>
        <taxon>Gunneridae</taxon>
        <taxon>Pentapetalae</taxon>
        <taxon>rosids</taxon>
        <taxon>fabids</taxon>
        <taxon>Fabales</taxon>
        <taxon>Fabaceae</taxon>
        <taxon>Papilionoideae</taxon>
        <taxon>50 kb inversion clade</taxon>
        <taxon>NPAAA clade</taxon>
        <taxon>Hologalegina</taxon>
        <taxon>IRL clade</taxon>
        <taxon>Trifolieae</taxon>
        <taxon>Trifolium</taxon>
    </lineage>
</organism>
<dbReference type="Proteomes" id="UP000242715">
    <property type="component" value="Unassembled WGS sequence"/>
</dbReference>
<evidence type="ECO:0000256" key="3">
    <source>
        <dbReference type="ARBA" id="ARBA00023242"/>
    </source>
</evidence>
<keyword evidence="3" id="KW-0539">Nucleus</keyword>
<dbReference type="PANTHER" id="PTHR13213">
    <property type="entry name" value="MYB-BINDING PROTEIN 1A FAMILY MEMBER"/>
    <property type="match status" value="1"/>
</dbReference>